<comment type="caution">
    <text evidence="1">The sequence shown here is derived from an EMBL/GenBank/DDBJ whole genome shotgun (WGS) entry which is preliminary data.</text>
</comment>
<dbReference type="EMBL" id="MU825398">
    <property type="protein sequence ID" value="KAJ7393552.1"/>
    <property type="molecule type" value="Genomic_DNA"/>
</dbReference>
<dbReference type="Proteomes" id="UP001163046">
    <property type="component" value="Unassembled WGS sequence"/>
</dbReference>
<accession>A0A9X0DAM6</accession>
<dbReference type="Pfam" id="PF05176">
    <property type="entry name" value="ATP-synt_10"/>
    <property type="match status" value="1"/>
</dbReference>
<evidence type="ECO:0000313" key="2">
    <source>
        <dbReference type="Proteomes" id="UP001163046"/>
    </source>
</evidence>
<organism evidence="1 2">
    <name type="scientific">Desmophyllum pertusum</name>
    <dbReference type="NCBI Taxonomy" id="174260"/>
    <lineage>
        <taxon>Eukaryota</taxon>
        <taxon>Metazoa</taxon>
        <taxon>Cnidaria</taxon>
        <taxon>Anthozoa</taxon>
        <taxon>Hexacorallia</taxon>
        <taxon>Scleractinia</taxon>
        <taxon>Caryophylliina</taxon>
        <taxon>Caryophylliidae</taxon>
        <taxon>Desmophyllum</taxon>
    </lineage>
</organism>
<dbReference type="GO" id="GO:0033615">
    <property type="term" value="P:mitochondrial proton-transporting ATP synthase complex assembly"/>
    <property type="evidence" value="ECO:0007669"/>
    <property type="project" value="TreeGrafter"/>
</dbReference>
<dbReference type="InterPro" id="IPR007849">
    <property type="entry name" value="ATP10"/>
</dbReference>
<evidence type="ECO:0008006" key="3">
    <source>
        <dbReference type="Google" id="ProtNLM"/>
    </source>
</evidence>
<evidence type="ECO:0000313" key="1">
    <source>
        <dbReference type="EMBL" id="KAJ7393552.1"/>
    </source>
</evidence>
<proteinExistence type="predicted"/>
<dbReference type="GO" id="GO:0005743">
    <property type="term" value="C:mitochondrial inner membrane"/>
    <property type="evidence" value="ECO:0007669"/>
    <property type="project" value="TreeGrafter"/>
</dbReference>
<name>A0A9X0DAM6_9CNID</name>
<reference evidence="1" key="1">
    <citation type="submission" date="2023-01" db="EMBL/GenBank/DDBJ databases">
        <title>Genome assembly of the deep-sea coral Lophelia pertusa.</title>
        <authorList>
            <person name="Herrera S."/>
            <person name="Cordes E."/>
        </authorList>
    </citation>
    <scope>NUCLEOTIDE SEQUENCE</scope>
    <source>
        <strain evidence="1">USNM1676648</strain>
        <tissue evidence="1">Polyp</tissue>
    </source>
</reference>
<sequence>MEKKRKKLEDRKEIIKDISKGYFADLHEFRRSGGKRYFALGKPSELKDSSPFPEVKAKTLSKKEVDLQQAFAGHVTLVLLWFRAFGEVMCDKYRLPFTEHFHAEPLAQHYEINVVDGIFFKAISRLLENNLRKQKAIERHDNYLCFRGNSKPLKEQFLENKIVGHAFLVDCNGLVRWKAHANPTEEEIKYMLDCSNVLLKDTQKTLNNKVTSSSR</sequence>
<dbReference type="AlphaFoldDB" id="A0A9X0DAM6"/>
<dbReference type="PANTHER" id="PTHR28106:SF1">
    <property type="entry name" value="MITOCHONDRIAL ATPASE COMPLEX SUBUNIT ATP10"/>
    <property type="match status" value="1"/>
</dbReference>
<dbReference type="OrthoDB" id="17089at2759"/>
<gene>
    <name evidence="1" type="ORF">OS493_006537</name>
</gene>
<dbReference type="PANTHER" id="PTHR28106">
    <property type="entry name" value="MITOCHONDRIAL ATPASE COMPLEX SUBUNIT ATP10"/>
    <property type="match status" value="1"/>
</dbReference>
<keyword evidence="2" id="KW-1185">Reference proteome</keyword>
<protein>
    <recommendedName>
        <fullName evidence="3">Mitochondrial ATPase complex subunit ATP10</fullName>
    </recommendedName>
</protein>